<dbReference type="OrthoDB" id="4986073at2"/>
<dbReference type="Gene3D" id="3.30.70.270">
    <property type="match status" value="1"/>
</dbReference>
<dbReference type="STRING" id="670482.SAMN04488542_101219"/>
<dbReference type="Proteomes" id="UP000198972">
    <property type="component" value="Unassembled WGS sequence"/>
</dbReference>
<name>A0A1G7EI30_9BACL</name>
<evidence type="ECO:0008006" key="3">
    <source>
        <dbReference type="Google" id="ProtNLM"/>
    </source>
</evidence>
<dbReference type="InterPro" id="IPR043128">
    <property type="entry name" value="Rev_trsase/Diguanyl_cyclase"/>
</dbReference>
<organism evidence="1 2">
    <name type="scientific">Fontibacillus panacisegetis</name>
    <dbReference type="NCBI Taxonomy" id="670482"/>
    <lineage>
        <taxon>Bacteria</taxon>
        <taxon>Bacillati</taxon>
        <taxon>Bacillota</taxon>
        <taxon>Bacilli</taxon>
        <taxon>Bacillales</taxon>
        <taxon>Paenibacillaceae</taxon>
        <taxon>Fontibacillus</taxon>
    </lineage>
</organism>
<dbReference type="EMBL" id="FNBG01000001">
    <property type="protein sequence ID" value="SDE63350.1"/>
    <property type="molecule type" value="Genomic_DNA"/>
</dbReference>
<proteinExistence type="predicted"/>
<evidence type="ECO:0000313" key="2">
    <source>
        <dbReference type="Proteomes" id="UP000198972"/>
    </source>
</evidence>
<gene>
    <name evidence="1" type="ORF">SAMN04488542_101219</name>
</gene>
<evidence type="ECO:0000313" key="1">
    <source>
        <dbReference type="EMBL" id="SDE63350.1"/>
    </source>
</evidence>
<sequence>MMANMRVAVIGPQDLVESVLEIGSYYADLSMFAAPYVHERDTLEVVARVMDHADILLFTGPIPYQIALLAAPDKPMVHVHYSGTALYKVLFDYYRQEIKLFNDTLRISVDVLQCKEVEEPLQEIGLPFGEMYVKTYETGMGNEELVRFHYDLWRKGCVDATVTCVTSVYKSLQQLDVPVFRVVPTRSSMRDCLNRALLEGKSLRYSSTQIAVGIMNVDNFTKVAKEAASEYEIQRKKIILQQIVIDFGEETQSLIKWSDSDEVSFITTRGIIEQVTHKFQDAPLLLEIMERLQWNASIGIGIGRTANEAEGKAREALLKAKSGGGGNCYLIMQDGIVYGPMGSELTLEYSARSENPELLSLAKKIGLSVGTINKLISLCRRLGTSTLTASQLAEGFGITLRSARRIMAVLEKYEMARIVGEEQPAGRGRPRQIYTLNLEGVTYE</sequence>
<reference evidence="1 2" key="1">
    <citation type="submission" date="2016-10" db="EMBL/GenBank/DDBJ databases">
        <authorList>
            <person name="de Groot N.N."/>
        </authorList>
    </citation>
    <scope>NUCLEOTIDE SEQUENCE [LARGE SCALE GENOMIC DNA]</scope>
    <source>
        <strain evidence="1 2">DSM 28129</strain>
    </source>
</reference>
<protein>
    <recommendedName>
        <fullName evidence="3">Transcriptional regulator</fullName>
    </recommendedName>
</protein>
<dbReference type="AlphaFoldDB" id="A0A1G7EI30"/>
<keyword evidence="2" id="KW-1185">Reference proteome</keyword>
<dbReference type="SUPFAM" id="SSF46785">
    <property type="entry name" value="Winged helix' DNA-binding domain"/>
    <property type="match status" value="1"/>
</dbReference>
<accession>A0A1G7EI30</accession>
<dbReference type="RefSeq" id="WP_091225988.1">
    <property type="nucleotide sequence ID" value="NZ_FNBG01000001.1"/>
</dbReference>
<dbReference type="InterPro" id="IPR036390">
    <property type="entry name" value="WH_DNA-bd_sf"/>
</dbReference>